<evidence type="ECO:0000313" key="9">
    <source>
        <dbReference type="EMBL" id="EGQ11511.1"/>
    </source>
</evidence>
<dbReference type="GO" id="GO:0009007">
    <property type="term" value="F:site-specific DNA-methyltransferase (adenine-specific) activity"/>
    <property type="evidence" value="ECO:0007669"/>
    <property type="project" value="UniProtKB-EC"/>
</dbReference>
<dbReference type="Proteomes" id="UP000007820">
    <property type="component" value="Unassembled WGS sequence"/>
</dbReference>
<dbReference type="RefSeq" id="WP_005847759.1">
    <property type="nucleotide sequence ID" value="NC_019968.1"/>
</dbReference>
<keyword evidence="3 8" id="KW-0489">Methyltransferase</keyword>
<organism evidence="9 10">
    <name type="scientific">Prevotella dentalis (strain ATCC 49559 / DSM 3688 / JCM 13448 / NCTC 12043 / ES 2772)</name>
    <name type="common">Mitsuokella dentalis</name>
    <dbReference type="NCBI Taxonomy" id="908937"/>
    <lineage>
        <taxon>Bacteria</taxon>
        <taxon>Pseudomonadati</taxon>
        <taxon>Bacteroidota</taxon>
        <taxon>Bacteroidia</taxon>
        <taxon>Bacteroidales</taxon>
        <taxon>Prevotellaceae</taxon>
        <taxon>Prevotella</taxon>
    </lineage>
</organism>
<dbReference type="GO" id="GO:0032259">
    <property type="term" value="P:methylation"/>
    <property type="evidence" value="ECO:0007669"/>
    <property type="project" value="UniProtKB-KW"/>
</dbReference>
<evidence type="ECO:0000256" key="6">
    <source>
        <dbReference type="ARBA" id="ARBA00047942"/>
    </source>
</evidence>
<reference evidence="8" key="2">
    <citation type="submission" date="2012-02" db="EMBL/GenBank/DDBJ databases">
        <title>Complete sequence of chromosome 2 of Prevotella dentalis DSM 3688.</title>
        <authorList>
            <consortium name="US DOE Joint Genome Institute (JGI-PGF)"/>
            <person name="Lucas S."/>
            <person name="Copeland A."/>
            <person name="Lapidus A."/>
            <person name="Glavina del Rio T."/>
            <person name="Dalin E."/>
            <person name="Tice H."/>
            <person name="Bruce D."/>
            <person name="Goodwin L."/>
            <person name="Pitluck S."/>
            <person name="Peters L."/>
            <person name="Mikhailova N."/>
            <person name="Chertkov O."/>
            <person name="Kyrpides N."/>
            <person name="Mavromatis K."/>
            <person name="Ivanova N."/>
            <person name="Brettin T."/>
            <person name="Detter J.C."/>
            <person name="Han C."/>
            <person name="Larimer F."/>
            <person name="Land M."/>
            <person name="Hauser L."/>
            <person name="Markowitz V."/>
            <person name="Cheng J.-F."/>
            <person name="Hugenholtz P."/>
            <person name="Woyke T."/>
            <person name="Wu D."/>
            <person name="Gronow S."/>
            <person name="Wellnitz S."/>
            <person name="Brambilla E."/>
            <person name="Klenk H.-P."/>
            <person name="Eisen J.A."/>
        </authorList>
    </citation>
    <scope>NUCLEOTIDE SEQUENCE</scope>
    <source>
        <strain evidence="8">DSM 3688</strain>
    </source>
</reference>
<dbReference type="STRING" id="908937.Prede_2550"/>
<keyword evidence="11" id="KW-1185">Reference proteome</keyword>
<proteinExistence type="inferred from homology"/>
<dbReference type="InterPro" id="IPR029063">
    <property type="entry name" value="SAM-dependent_MTases_sf"/>
</dbReference>
<dbReference type="SUPFAM" id="SSF53335">
    <property type="entry name" value="S-adenosyl-L-methionine-dependent methyltransferases"/>
    <property type="match status" value="1"/>
</dbReference>
<name>F9D737_PREDD</name>
<evidence type="ECO:0000313" key="10">
    <source>
        <dbReference type="Proteomes" id="UP000007820"/>
    </source>
</evidence>
<evidence type="ECO:0000256" key="3">
    <source>
        <dbReference type="ARBA" id="ARBA00022603"/>
    </source>
</evidence>
<evidence type="ECO:0000313" key="11">
    <source>
        <dbReference type="Proteomes" id="UP000010862"/>
    </source>
</evidence>
<dbReference type="EMBL" id="CP003369">
    <property type="protein sequence ID" value="AGB29789.1"/>
    <property type="molecule type" value="Genomic_DNA"/>
</dbReference>
<evidence type="ECO:0000259" key="7">
    <source>
        <dbReference type="Pfam" id="PF02384"/>
    </source>
</evidence>
<dbReference type="InterPro" id="IPR050953">
    <property type="entry name" value="N4_N6_ade-DNA_methylase"/>
</dbReference>
<comment type="similarity">
    <text evidence="1">Belongs to the N(4)/N(6)-methyltransferase family.</text>
</comment>
<keyword evidence="4" id="KW-0808">Transferase</keyword>
<evidence type="ECO:0000256" key="2">
    <source>
        <dbReference type="ARBA" id="ARBA00011900"/>
    </source>
</evidence>
<keyword evidence="5" id="KW-0680">Restriction system</keyword>
<dbReference type="GO" id="GO:0009307">
    <property type="term" value="P:DNA restriction-modification system"/>
    <property type="evidence" value="ECO:0007669"/>
    <property type="project" value="UniProtKB-KW"/>
</dbReference>
<dbReference type="GO" id="GO:0003677">
    <property type="term" value="F:DNA binding"/>
    <property type="evidence" value="ECO:0007669"/>
    <property type="project" value="InterPro"/>
</dbReference>
<dbReference type="Pfam" id="PF02384">
    <property type="entry name" value="N6_Mtase"/>
    <property type="match status" value="1"/>
</dbReference>
<dbReference type="KEGG" id="pdt:Prede_2550"/>
<dbReference type="PANTHER" id="PTHR33841:SF1">
    <property type="entry name" value="DNA METHYLTRANSFERASE A"/>
    <property type="match status" value="1"/>
</dbReference>
<accession>F9D737</accession>
<dbReference type="EC" id="2.1.1.72" evidence="2"/>
<dbReference type="InterPro" id="IPR002052">
    <property type="entry name" value="DNA_methylase_N6_adenine_CS"/>
</dbReference>
<dbReference type="HOGENOM" id="CLU_007039_0_0_10"/>
<comment type="catalytic activity">
    <reaction evidence="6">
        <text>a 2'-deoxyadenosine in DNA + S-adenosyl-L-methionine = an N(6)-methyl-2'-deoxyadenosine in DNA + S-adenosyl-L-homocysteine + H(+)</text>
        <dbReference type="Rhea" id="RHEA:15197"/>
        <dbReference type="Rhea" id="RHEA-COMP:12418"/>
        <dbReference type="Rhea" id="RHEA-COMP:12419"/>
        <dbReference type="ChEBI" id="CHEBI:15378"/>
        <dbReference type="ChEBI" id="CHEBI:57856"/>
        <dbReference type="ChEBI" id="CHEBI:59789"/>
        <dbReference type="ChEBI" id="CHEBI:90615"/>
        <dbReference type="ChEBI" id="CHEBI:90616"/>
        <dbReference type="EC" id="2.1.1.72"/>
    </reaction>
</comment>
<feature type="domain" description="DNA methylase adenine-specific" evidence="7">
    <location>
        <begin position="300"/>
        <end position="592"/>
    </location>
</feature>
<dbReference type="PRINTS" id="PR00507">
    <property type="entry name" value="N12N6MTFRASE"/>
</dbReference>
<dbReference type="InterPro" id="IPR003356">
    <property type="entry name" value="DNA_methylase_A-5"/>
</dbReference>
<evidence type="ECO:0000313" key="8">
    <source>
        <dbReference type="EMBL" id="AGB29789.1"/>
    </source>
</evidence>
<dbReference type="EMBL" id="AFPW01000051">
    <property type="protein sequence ID" value="EGQ11511.1"/>
    <property type="molecule type" value="Genomic_DNA"/>
</dbReference>
<dbReference type="PROSITE" id="PS00092">
    <property type="entry name" value="N6_MTASE"/>
    <property type="match status" value="1"/>
</dbReference>
<dbReference type="PANTHER" id="PTHR33841">
    <property type="entry name" value="DNA METHYLTRANSFERASE YEEA-RELATED"/>
    <property type="match status" value="1"/>
</dbReference>
<dbReference type="Gene3D" id="3.40.50.150">
    <property type="entry name" value="Vaccinia Virus protein VP39"/>
    <property type="match status" value="1"/>
</dbReference>
<protein>
    <recommendedName>
        <fullName evidence="2">site-specific DNA-methyltransferase (adenine-specific)</fullName>
        <ecNumber evidence="2">2.1.1.72</ecNumber>
    </recommendedName>
</protein>
<dbReference type="eggNOG" id="COG1002">
    <property type="taxonomic scope" value="Bacteria"/>
</dbReference>
<dbReference type="PATRIC" id="fig|908937.9.peg.2699"/>
<evidence type="ECO:0000256" key="4">
    <source>
        <dbReference type="ARBA" id="ARBA00022679"/>
    </source>
</evidence>
<dbReference type="GO" id="GO:0008170">
    <property type="term" value="F:N-methyltransferase activity"/>
    <property type="evidence" value="ECO:0007669"/>
    <property type="project" value="InterPro"/>
</dbReference>
<evidence type="ECO:0000256" key="5">
    <source>
        <dbReference type="ARBA" id="ARBA00022747"/>
    </source>
</evidence>
<sequence length="997" mass="114958">MIMQNNALIDKLGYADLLLDVSELRNSYPAFADIEALGVDKVYFSGNKPAVFFLNVDSFDRDTLLRIEKIQNNAWNYRRVIFLFVQSTTEIRVYNCYKKPVFTRKDDSEDHLSKQIESLELGCCTETETRESFERFASLFSRIGIDCGTIWTNHELKKKINLQERLDNFLVSSLSQTTNKLKETGLHQEIIHGLLIRSLFILFLEDKGAAREAGLYESIKPECQSYFDILQDKDATYSLFEMLQKHFNGNITPLFPGEKDVVTAENLNVVRNCFMDGDVSDNPKLFNNWRLFNFGIIQVELLSEVYELFLGQQRLEKGQFYTPHGLVDLILEEKLPIDIPNHHVRILDPACGSGIFLVESYRRLISRWKREHNTTKISFSELNEILLNNIFGIEIDETAIKVTAFSLYIALIDELDPKNLWTKDDYKLPYLIWEKGKEGGKNLLCMDTIGDVNADMLPSMDLIIGNPPFGTKGVLDSVKNYCIKKGFAVESVIAFIHKSVEFCPHGEIALIFNTKLLTNTQGTYCKFRKWLLNENYVEKLYNLSILRKVPEDFGGRLFNGATSPVSIIYFKHQQPKIISPTIAYWAPKSYQKTSAIDGIVINESDIKFLPRTECQKANTKIWKIAQWGNYSCFRLLKRLENQNETLENFFKRLCWSFGRGLNADSKHPDFVPEQIINIKAIDRYYTNPQKVCSNNTKAYRKNNDELFKAPFIIFKQGQHKNKIACTLFEESCYCTTSAHIMNGGSLEDKKFLVSYLNSDIVNFQLKLTASFWGIEREIFLLNEVLDLASPFVPGYEQVLPAIVEPFDKIVEEQKSLMPNEEEIKKQEQLIFDAFSHLLRITDNEKILIEDTLKYSIDLLENHGNSLAFHRATEEENISYAETLCNTLNTFLGQSVNKVSAYVYNSTPYDPLNIVHLFFGESCNQVDICDLSKYRGLLSKIEKQLVKEKSTSIYIQKNLKFYDGNHIYIVKPNQKRYWTRSQAEDDAAALIAEIITMR</sequence>
<dbReference type="AlphaFoldDB" id="F9D737"/>
<dbReference type="Proteomes" id="UP000010862">
    <property type="component" value="Chromosome 2"/>
</dbReference>
<dbReference type="REBASE" id="58760">
    <property type="entry name" value="Pde3688ORF2550P"/>
</dbReference>
<evidence type="ECO:0000256" key="1">
    <source>
        <dbReference type="ARBA" id="ARBA00006594"/>
    </source>
</evidence>
<dbReference type="OrthoDB" id="9814572at2"/>
<gene>
    <name evidence="8" type="ordered locus">Prede_2550</name>
    <name evidence="9" type="ORF">HMPREF9136_2665</name>
</gene>
<reference evidence="9 10" key="1">
    <citation type="submission" date="2011-04" db="EMBL/GenBank/DDBJ databases">
        <authorList>
            <person name="Muzny D."/>
            <person name="Qin X."/>
            <person name="Deng J."/>
            <person name="Jiang H."/>
            <person name="Liu Y."/>
            <person name="Qu J."/>
            <person name="Song X.-Z."/>
            <person name="Zhang L."/>
            <person name="Thornton R."/>
            <person name="Coyle M."/>
            <person name="Francisco L."/>
            <person name="Jackson L."/>
            <person name="Javaid M."/>
            <person name="Korchina V."/>
            <person name="Kovar C."/>
            <person name="Mata R."/>
            <person name="Mathew T."/>
            <person name="Ngo R."/>
            <person name="Nguyen L."/>
            <person name="Nguyen N."/>
            <person name="Okwuonu G."/>
            <person name="Ongeri F."/>
            <person name="Pham C."/>
            <person name="Simmons D."/>
            <person name="Wilczek-Boney K."/>
            <person name="Hale W."/>
            <person name="Jakkamsetti A."/>
            <person name="Pham P."/>
            <person name="Ruth R."/>
            <person name="San Lucas F."/>
            <person name="Warren J."/>
            <person name="Zhang J."/>
            <person name="Zhao Z."/>
            <person name="Zhou C."/>
            <person name="Zhu D."/>
            <person name="Lee S."/>
            <person name="Bess C."/>
            <person name="Blankenburg K."/>
            <person name="Forbes L."/>
            <person name="Fu Q."/>
            <person name="Gubbala S."/>
            <person name="Hirani K."/>
            <person name="Jayaseelan J.C."/>
            <person name="Lara F."/>
            <person name="Munidasa M."/>
            <person name="Palculict T."/>
            <person name="Patil S."/>
            <person name="Pu L.-L."/>
            <person name="Saada N."/>
            <person name="Tang L."/>
            <person name="Weissenberger G."/>
            <person name="Zhu Y."/>
            <person name="Hemphill L."/>
            <person name="Shang Y."/>
            <person name="Youmans B."/>
            <person name="Ayvaz T."/>
            <person name="Ross M."/>
            <person name="Santibanez J."/>
            <person name="Aqrawi P."/>
            <person name="Gross S."/>
            <person name="Joshi V."/>
            <person name="Fowler G."/>
            <person name="Nazareth L."/>
            <person name="Reid J."/>
            <person name="Worley K."/>
            <person name="Petrosino J."/>
            <person name="Highlander S."/>
            <person name="Gibbs R."/>
        </authorList>
    </citation>
    <scope>NUCLEOTIDE SEQUENCE [LARGE SCALE GENOMIC DNA]</scope>
    <source>
        <strain evidence="9 10">DSM 3688</strain>
    </source>
</reference>